<protein>
    <submittedName>
        <fullName evidence="1">Variant erythrocyte surface antigen-1 family protein</fullName>
    </submittedName>
</protein>
<dbReference type="AlphaFoldDB" id="A0AAV4LQ80"/>
<dbReference type="GeneID" id="94193804"/>
<evidence type="ECO:0000313" key="1">
    <source>
        <dbReference type="EMBL" id="GIX62323.1"/>
    </source>
</evidence>
<organism evidence="1 2">
    <name type="scientific">Babesia caballi</name>
    <dbReference type="NCBI Taxonomy" id="5871"/>
    <lineage>
        <taxon>Eukaryota</taxon>
        <taxon>Sar</taxon>
        <taxon>Alveolata</taxon>
        <taxon>Apicomplexa</taxon>
        <taxon>Aconoidasida</taxon>
        <taxon>Piroplasmida</taxon>
        <taxon>Babesiidae</taxon>
        <taxon>Babesia</taxon>
    </lineage>
</organism>
<dbReference type="RefSeq" id="XP_067714392.1">
    <property type="nucleotide sequence ID" value="XM_067858291.1"/>
</dbReference>
<comment type="caution">
    <text evidence="1">The sequence shown here is derived from an EMBL/GenBank/DDBJ whole genome shotgun (WGS) entry which is preliminary data.</text>
</comment>
<keyword evidence="2" id="KW-1185">Reference proteome</keyword>
<accession>A0AAV4LQ80</accession>
<dbReference type="Proteomes" id="UP001497744">
    <property type="component" value="Unassembled WGS sequence"/>
</dbReference>
<reference evidence="1 2" key="1">
    <citation type="submission" date="2021-06" db="EMBL/GenBank/DDBJ databases">
        <title>Genome sequence of Babesia caballi.</title>
        <authorList>
            <person name="Yamagishi J."/>
            <person name="Kidaka T."/>
            <person name="Ochi A."/>
        </authorList>
    </citation>
    <scope>NUCLEOTIDE SEQUENCE [LARGE SCALE GENOMIC DNA]</scope>
    <source>
        <strain evidence="1">USDA-D6B2</strain>
    </source>
</reference>
<evidence type="ECO:0000313" key="2">
    <source>
        <dbReference type="Proteomes" id="UP001497744"/>
    </source>
</evidence>
<gene>
    <name evidence="1" type="ORF">BcabD6B2_17580</name>
</gene>
<sequence>MLPLGIPLSALVGLFFDCPSNLKEAIDWILRVTGKYGGGGPDGTSQLAEEVKRLLEKVESSGSGLTAEFKQVMSALDGGQLIAKLAEGLQQFIGYKSGTFSNNTPIITGGGIRPANVAKYQVCNAVLNFVIRFLEGLLVINGVGNTNKEDVTKMIATLRKCVGTGKVPQGFTDLVGNIGNKVQAKSGFKGDVGSKLKEMFEALKEIVGSKESGESVDNLQTFLEQVIKSQSNTETSGDFQSLCDKLKALFDESSLKLGISNTNNHLELRNLNSLIGHVTTFSNKLKPFKFNTELTKALAAGVQSGATAFLAEIKEPVKYTSLYKAADNKEVGSDQCAKIFLGCLPLYYQALTYIYWGCHDNGGKWKNHTFDGSKGHHLKYFMFSMKYETSYLNNRRGSEVLSGAIKKFADFSAAMTEAGQTAKGRPKQ</sequence>
<name>A0AAV4LQ80_BABCB</name>
<dbReference type="Pfam" id="PF12785">
    <property type="entry name" value="VESA1_N"/>
    <property type="match status" value="1"/>
</dbReference>
<dbReference type="InterPro" id="IPR024751">
    <property type="entry name" value="VESA1"/>
</dbReference>
<dbReference type="EMBL" id="BPLF01000001">
    <property type="protein sequence ID" value="GIX62323.1"/>
    <property type="molecule type" value="Genomic_DNA"/>
</dbReference>
<proteinExistence type="predicted"/>